<dbReference type="Pfam" id="PF01026">
    <property type="entry name" value="TatD_DNase"/>
    <property type="match status" value="1"/>
</dbReference>
<dbReference type="PANTHER" id="PTHR46124">
    <property type="entry name" value="D-AMINOACYL-TRNA DEACYLASE"/>
    <property type="match status" value="1"/>
</dbReference>
<gene>
    <name evidence="2" type="ORF">WMO46_00105</name>
</gene>
<dbReference type="InterPro" id="IPR001130">
    <property type="entry name" value="TatD-like"/>
</dbReference>
<dbReference type="PANTHER" id="PTHR46124:SF4">
    <property type="entry name" value="HYDROLASE TATD"/>
    <property type="match status" value="1"/>
</dbReference>
<dbReference type="CDD" id="cd01310">
    <property type="entry name" value="TatD_DNAse"/>
    <property type="match status" value="1"/>
</dbReference>
<keyword evidence="1" id="KW-0479">Metal-binding</keyword>
<evidence type="ECO:0000256" key="1">
    <source>
        <dbReference type="ARBA" id="ARBA00022723"/>
    </source>
</evidence>
<sequence>MKLIDTHSHLYDEAFDPDREEALARAAAEGVETLLLPAIDSESHGRLFALCRRHPERCVPMMGLHPTSVNDNPRWREELASVEQYLQTPPEGIPSFCAVGEIGLDFYWSRDFREEQTEAFRRQIELALQYGLPIAVHTRDAWPETVALVREFRGQGLRGVFHAYSDGIETCRELRELGDFVFGIGGVVTFKKSRLAEVVRDMELREIVLETDCPYLTPAPHRGERNESAYVRYACEKVAEIKGLTPAEVAAATAENAKRIFKGI</sequence>
<dbReference type="Gene3D" id="3.20.20.140">
    <property type="entry name" value="Metal-dependent hydrolases"/>
    <property type="match status" value="1"/>
</dbReference>
<evidence type="ECO:0000313" key="3">
    <source>
        <dbReference type="Proteomes" id="UP001460202"/>
    </source>
</evidence>
<comment type="caution">
    <text evidence="2">The sequence shown here is derived from an EMBL/GenBank/DDBJ whole genome shotgun (WGS) entry which is preliminary data.</text>
</comment>
<keyword evidence="2" id="KW-0378">Hydrolase</keyword>
<dbReference type="Proteomes" id="UP001460202">
    <property type="component" value="Unassembled WGS sequence"/>
</dbReference>
<dbReference type="PIRSF" id="PIRSF005902">
    <property type="entry name" value="DNase_TatD"/>
    <property type="match status" value="1"/>
</dbReference>
<dbReference type="NCBIfam" id="TIGR00010">
    <property type="entry name" value="YchF/TatD family DNA exonuclease"/>
    <property type="match status" value="1"/>
</dbReference>
<dbReference type="InterPro" id="IPR032466">
    <property type="entry name" value="Metal_Hydrolase"/>
</dbReference>
<name>A0ABV1GSQ9_9BACT</name>
<dbReference type="EMBL" id="JBBMFL010000001">
    <property type="protein sequence ID" value="MEQ2543355.1"/>
    <property type="molecule type" value="Genomic_DNA"/>
</dbReference>
<proteinExistence type="predicted"/>
<dbReference type="RefSeq" id="WP_349093535.1">
    <property type="nucleotide sequence ID" value="NZ_JBBMFL010000001.1"/>
</dbReference>
<keyword evidence="3" id="KW-1185">Reference proteome</keyword>
<reference evidence="2 3" key="1">
    <citation type="submission" date="2024-03" db="EMBL/GenBank/DDBJ databases">
        <title>Human intestinal bacterial collection.</title>
        <authorList>
            <person name="Pauvert C."/>
            <person name="Hitch T.C.A."/>
            <person name="Clavel T."/>
        </authorList>
    </citation>
    <scope>NUCLEOTIDE SEQUENCE [LARGE SCALE GENOMIC DNA]</scope>
    <source>
        <strain evidence="2 3">CLA-KB-H122</strain>
    </source>
</reference>
<dbReference type="InterPro" id="IPR015991">
    <property type="entry name" value="TatD/YcfH-like"/>
</dbReference>
<dbReference type="SUPFAM" id="SSF51556">
    <property type="entry name" value="Metallo-dependent hydrolases"/>
    <property type="match status" value="1"/>
</dbReference>
<accession>A0ABV1GSQ9</accession>
<protein>
    <submittedName>
        <fullName evidence="2">TatD family hydrolase</fullName>
    </submittedName>
</protein>
<organism evidence="2 3">
    <name type="scientific">Alistipes intestinihominis</name>
    <dbReference type="NCBI Taxonomy" id="3133172"/>
    <lineage>
        <taxon>Bacteria</taxon>
        <taxon>Pseudomonadati</taxon>
        <taxon>Bacteroidota</taxon>
        <taxon>Bacteroidia</taxon>
        <taxon>Bacteroidales</taxon>
        <taxon>Rikenellaceae</taxon>
        <taxon>Alistipes</taxon>
    </lineage>
</organism>
<evidence type="ECO:0000313" key="2">
    <source>
        <dbReference type="EMBL" id="MEQ2543355.1"/>
    </source>
</evidence>
<dbReference type="GO" id="GO:0016787">
    <property type="term" value="F:hydrolase activity"/>
    <property type="evidence" value="ECO:0007669"/>
    <property type="project" value="UniProtKB-KW"/>
</dbReference>